<dbReference type="Pfam" id="PF13308">
    <property type="entry name" value="YARHG"/>
    <property type="match status" value="1"/>
</dbReference>
<keyword evidence="3" id="KW-1185">Reference proteome</keyword>
<dbReference type="Gene3D" id="1.20.58.1690">
    <property type="match status" value="1"/>
</dbReference>
<accession>A0A938X4B5</accession>
<comment type="caution">
    <text evidence="2">The sequence shown here is derived from an EMBL/GenBank/DDBJ whole genome shotgun (WGS) entry which is preliminary data.</text>
</comment>
<sequence>MKKEFIKGLLFVTALTIATPVTTFAKEHEILASSDTKVISEKKIEKLSDWELRAARYEITARHGKEVYSEDMKEYFEGTGWYQPVETYDPSCLSEIEQQNLDNLYRKDLSRRQEDAKERFEENQRISESGDVQVMSSSYVYIESPLYYEDMVGTWVDNTDPDHPTVLKIREDNGTFYGHYSWFTPGNEIGIGFANTYTEWGKWDGYLDVTCENGYLSFHNTTDPASTIFANFQYDVMNDSLVEISSYGISHTFTKDDTFEYTL</sequence>
<organism evidence="2 3">
    <name type="scientific">Mordavella massiliensis</name>
    <dbReference type="NCBI Taxonomy" id="1871024"/>
    <lineage>
        <taxon>Bacteria</taxon>
        <taxon>Bacillati</taxon>
        <taxon>Bacillota</taxon>
        <taxon>Clostridia</taxon>
        <taxon>Eubacteriales</taxon>
        <taxon>Clostridiaceae</taxon>
        <taxon>Mordavella</taxon>
    </lineage>
</organism>
<dbReference type="EMBL" id="JACJLV010000033">
    <property type="protein sequence ID" value="MBM6827390.1"/>
    <property type="molecule type" value="Genomic_DNA"/>
</dbReference>
<evidence type="ECO:0000259" key="1">
    <source>
        <dbReference type="SMART" id="SM01324"/>
    </source>
</evidence>
<gene>
    <name evidence="2" type="ORF">H6A13_09840</name>
</gene>
<dbReference type="AlphaFoldDB" id="A0A938X4B5"/>
<reference evidence="2" key="1">
    <citation type="submission" date="2020-08" db="EMBL/GenBank/DDBJ databases">
        <authorList>
            <person name="Cejkova D."/>
            <person name="Kubasova T."/>
            <person name="Jahodarova E."/>
            <person name="Rychlik I."/>
        </authorList>
    </citation>
    <scope>NUCLEOTIDE SEQUENCE</scope>
    <source>
        <strain evidence="2">An420c</strain>
    </source>
</reference>
<proteinExistence type="predicted"/>
<protein>
    <submittedName>
        <fullName evidence="2">YARHG domain-containing protein</fullName>
    </submittedName>
</protein>
<dbReference type="RefSeq" id="WP_204909409.1">
    <property type="nucleotide sequence ID" value="NZ_JACJLV010000033.1"/>
</dbReference>
<name>A0A938X4B5_9CLOT</name>
<evidence type="ECO:0000313" key="2">
    <source>
        <dbReference type="EMBL" id="MBM6827390.1"/>
    </source>
</evidence>
<dbReference type="InterPro" id="IPR038434">
    <property type="entry name" value="YARHG_sf"/>
</dbReference>
<feature type="domain" description="YARHG" evidence="1">
    <location>
        <begin position="27"/>
        <end position="108"/>
    </location>
</feature>
<reference evidence="2" key="2">
    <citation type="journal article" date="2021" name="Sci. Rep.">
        <title>The distribution of antibiotic resistance genes in chicken gut microbiota commensals.</title>
        <authorList>
            <person name="Juricova H."/>
            <person name="Matiasovicova J."/>
            <person name="Kubasova T."/>
            <person name="Cejkova D."/>
            <person name="Rychlik I."/>
        </authorList>
    </citation>
    <scope>NUCLEOTIDE SEQUENCE</scope>
    <source>
        <strain evidence="2">An420c</strain>
    </source>
</reference>
<dbReference type="Proteomes" id="UP000713880">
    <property type="component" value="Unassembled WGS sequence"/>
</dbReference>
<dbReference type="SMART" id="SM01324">
    <property type="entry name" value="YARHG"/>
    <property type="match status" value="1"/>
</dbReference>
<dbReference type="InterPro" id="IPR025582">
    <property type="entry name" value="YARHG_dom"/>
</dbReference>
<evidence type="ECO:0000313" key="3">
    <source>
        <dbReference type="Proteomes" id="UP000713880"/>
    </source>
</evidence>